<gene>
    <name evidence="2" type="ORF">B0H16DRAFT_1481514</name>
</gene>
<proteinExistence type="predicted"/>
<dbReference type="AlphaFoldDB" id="A0AAD7GY44"/>
<evidence type="ECO:0000313" key="2">
    <source>
        <dbReference type="EMBL" id="KAJ7707881.1"/>
    </source>
</evidence>
<feature type="region of interest" description="Disordered" evidence="1">
    <location>
        <begin position="164"/>
        <end position="185"/>
    </location>
</feature>
<evidence type="ECO:0000313" key="3">
    <source>
        <dbReference type="Proteomes" id="UP001215598"/>
    </source>
</evidence>
<sequence length="464" mass="51104">MASCSWPVHREAAKTRPPRVRKVAVDWKAADRQLVVRSPPRCRCHPIFQPLRPWAGPSRSVFAGPVFGGPPSPPSTSGRVPRTTSIHAACEGTQGQRIIFGGPPSEIQWSSPAPRVVHGATVGPAVRSMAAVPAQMQSMAAVPLPASRCPPPFGAASTVGVTHAGRAFARRRRPRGTGGPQTTPEMCDLLLDQVPPGLLVEGRKNWRLCMQEVDDDVSDELIFRIQGAVSRNNLVPRNAKNCPHHKAQFLTQNIELCGLNTSIFAESMGKLPEVDDRFREYLSGIEVVGRAEEAVRPSGVFMASNRVFTAVSDCPTEQDNMFQEGVDPLGMLAKFKKVDLIHTPDNIVKFFKRTQNPATKIYSYEQHVPGGFHIGDIVEIQLSFVAINCGKNRVKVTARLQAVTLLENKFTRSAAIRRTKAMATPTVNPAIRRKVGYFLEDDKDERKVKRRCNEASAEEREIDI</sequence>
<protein>
    <submittedName>
        <fullName evidence="2">Uncharacterized protein</fullName>
    </submittedName>
</protein>
<evidence type="ECO:0000256" key="1">
    <source>
        <dbReference type="SAM" id="MobiDB-lite"/>
    </source>
</evidence>
<organism evidence="2 3">
    <name type="scientific">Mycena metata</name>
    <dbReference type="NCBI Taxonomy" id="1033252"/>
    <lineage>
        <taxon>Eukaryota</taxon>
        <taxon>Fungi</taxon>
        <taxon>Dikarya</taxon>
        <taxon>Basidiomycota</taxon>
        <taxon>Agaricomycotina</taxon>
        <taxon>Agaricomycetes</taxon>
        <taxon>Agaricomycetidae</taxon>
        <taxon>Agaricales</taxon>
        <taxon>Marasmiineae</taxon>
        <taxon>Mycenaceae</taxon>
        <taxon>Mycena</taxon>
    </lineage>
</organism>
<dbReference type="Proteomes" id="UP001215598">
    <property type="component" value="Unassembled WGS sequence"/>
</dbReference>
<comment type="caution">
    <text evidence="2">The sequence shown here is derived from an EMBL/GenBank/DDBJ whole genome shotgun (WGS) entry which is preliminary data.</text>
</comment>
<reference evidence="2" key="1">
    <citation type="submission" date="2023-03" db="EMBL/GenBank/DDBJ databases">
        <title>Massive genome expansion in bonnet fungi (Mycena s.s.) driven by repeated elements and novel gene families across ecological guilds.</title>
        <authorList>
            <consortium name="Lawrence Berkeley National Laboratory"/>
            <person name="Harder C.B."/>
            <person name="Miyauchi S."/>
            <person name="Viragh M."/>
            <person name="Kuo A."/>
            <person name="Thoen E."/>
            <person name="Andreopoulos B."/>
            <person name="Lu D."/>
            <person name="Skrede I."/>
            <person name="Drula E."/>
            <person name="Henrissat B."/>
            <person name="Morin E."/>
            <person name="Kohler A."/>
            <person name="Barry K."/>
            <person name="LaButti K."/>
            <person name="Morin E."/>
            <person name="Salamov A."/>
            <person name="Lipzen A."/>
            <person name="Mereny Z."/>
            <person name="Hegedus B."/>
            <person name="Baldrian P."/>
            <person name="Stursova M."/>
            <person name="Weitz H."/>
            <person name="Taylor A."/>
            <person name="Grigoriev I.V."/>
            <person name="Nagy L.G."/>
            <person name="Martin F."/>
            <person name="Kauserud H."/>
        </authorList>
    </citation>
    <scope>NUCLEOTIDE SEQUENCE</scope>
    <source>
        <strain evidence="2">CBHHK182m</strain>
    </source>
</reference>
<dbReference type="EMBL" id="JARKIB010000441">
    <property type="protein sequence ID" value="KAJ7707881.1"/>
    <property type="molecule type" value="Genomic_DNA"/>
</dbReference>
<keyword evidence="3" id="KW-1185">Reference proteome</keyword>
<accession>A0AAD7GY44</accession>
<name>A0AAD7GY44_9AGAR</name>